<dbReference type="Proteomes" id="UP000824469">
    <property type="component" value="Unassembled WGS sequence"/>
</dbReference>
<feature type="compositionally biased region" description="Basic and acidic residues" evidence="1">
    <location>
        <begin position="96"/>
        <end position="106"/>
    </location>
</feature>
<proteinExistence type="predicted"/>
<feature type="region of interest" description="Disordered" evidence="1">
    <location>
        <begin position="93"/>
        <end position="161"/>
    </location>
</feature>
<comment type="caution">
    <text evidence="2">The sequence shown here is derived from an EMBL/GenBank/DDBJ whole genome shotgun (WGS) entry which is preliminary data.</text>
</comment>
<gene>
    <name evidence="2" type="ORF">KI387_000466</name>
</gene>
<feature type="region of interest" description="Disordered" evidence="1">
    <location>
        <begin position="44"/>
        <end position="68"/>
    </location>
</feature>
<evidence type="ECO:0000313" key="3">
    <source>
        <dbReference type="Proteomes" id="UP000824469"/>
    </source>
</evidence>
<organism evidence="2 3">
    <name type="scientific">Taxus chinensis</name>
    <name type="common">Chinese yew</name>
    <name type="synonym">Taxus wallichiana var. chinensis</name>
    <dbReference type="NCBI Taxonomy" id="29808"/>
    <lineage>
        <taxon>Eukaryota</taxon>
        <taxon>Viridiplantae</taxon>
        <taxon>Streptophyta</taxon>
        <taxon>Embryophyta</taxon>
        <taxon>Tracheophyta</taxon>
        <taxon>Spermatophyta</taxon>
        <taxon>Pinopsida</taxon>
        <taxon>Pinidae</taxon>
        <taxon>Conifers II</taxon>
        <taxon>Cupressales</taxon>
        <taxon>Taxaceae</taxon>
        <taxon>Taxus</taxon>
    </lineage>
</organism>
<feature type="compositionally biased region" description="Basic and acidic residues" evidence="1">
    <location>
        <begin position="135"/>
        <end position="148"/>
    </location>
</feature>
<protein>
    <submittedName>
        <fullName evidence="2">Uncharacterized protein</fullName>
    </submittedName>
</protein>
<name>A0AA38GTG2_TAXCH</name>
<evidence type="ECO:0000256" key="1">
    <source>
        <dbReference type="SAM" id="MobiDB-lite"/>
    </source>
</evidence>
<sequence>NQFEFREEEIAKTGEKEERPILLLPNEKDDSELRDNRGEITSRRFRFGRPGDCHHHHHHGEFKQRGEREIASEHVRFRGKGEPLEFSFETIPVQPESREFHDRVEEFGPSFTRGDARHWRRRGRGRGRGRGHGHGRQEEEKRKEDPRGESYVMADWLTAQA</sequence>
<reference evidence="2 3" key="1">
    <citation type="journal article" date="2021" name="Nat. Plants">
        <title>The Taxus genome provides insights into paclitaxel biosynthesis.</title>
        <authorList>
            <person name="Xiong X."/>
            <person name="Gou J."/>
            <person name="Liao Q."/>
            <person name="Li Y."/>
            <person name="Zhou Q."/>
            <person name="Bi G."/>
            <person name="Li C."/>
            <person name="Du R."/>
            <person name="Wang X."/>
            <person name="Sun T."/>
            <person name="Guo L."/>
            <person name="Liang H."/>
            <person name="Lu P."/>
            <person name="Wu Y."/>
            <person name="Zhang Z."/>
            <person name="Ro D.K."/>
            <person name="Shang Y."/>
            <person name="Huang S."/>
            <person name="Yan J."/>
        </authorList>
    </citation>
    <scope>NUCLEOTIDE SEQUENCE [LARGE SCALE GENOMIC DNA]</scope>
    <source>
        <strain evidence="2">Ta-2019</strain>
    </source>
</reference>
<feature type="non-terminal residue" evidence="2">
    <location>
        <position position="1"/>
    </location>
</feature>
<feature type="compositionally biased region" description="Basic residues" evidence="1">
    <location>
        <begin position="118"/>
        <end position="134"/>
    </location>
</feature>
<evidence type="ECO:0000313" key="2">
    <source>
        <dbReference type="EMBL" id="KAH9328358.1"/>
    </source>
</evidence>
<keyword evidence="3" id="KW-1185">Reference proteome</keyword>
<dbReference type="EMBL" id="JAHRHJ020000001">
    <property type="protein sequence ID" value="KAH9328358.1"/>
    <property type="molecule type" value="Genomic_DNA"/>
</dbReference>
<dbReference type="AlphaFoldDB" id="A0AA38GTG2"/>
<accession>A0AA38GTG2</accession>